<keyword evidence="7" id="KW-1185">Reference proteome</keyword>
<dbReference type="PANTHER" id="PTHR30537:SF1">
    <property type="entry name" value="HTH-TYPE TRANSCRIPTIONAL REGULATOR PGRR"/>
    <property type="match status" value="1"/>
</dbReference>
<evidence type="ECO:0000313" key="6">
    <source>
        <dbReference type="EMBL" id="SON54926.1"/>
    </source>
</evidence>
<dbReference type="RefSeq" id="WP_099555507.1">
    <property type="nucleotide sequence ID" value="NZ_LT960614.1"/>
</dbReference>
<dbReference type="InterPro" id="IPR036390">
    <property type="entry name" value="WH_DNA-bd_sf"/>
</dbReference>
<keyword evidence="3" id="KW-0238">DNA-binding</keyword>
<dbReference type="PROSITE" id="PS50931">
    <property type="entry name" value="HTH_LYSR"/>
    <property type="match status" value="1"/>
</dbReference>
<dbReference type="Pfam" id="PF03466">
    <property type="entry name" value="LysR_substrate"/>
    <property type="match status" value="1"/>
</dbReference>
<dbReference type="OrthoDB" id="9813056at2"/>
<dbReference type="SUPFAM" id="SSF53850">
    <property type="entry name" value="Periplasmic binding protein-like II"/>
    <property type="match status" value="1"/>
</dbReference>
<organism evidence="6 7">
    <name type="scientific">Hartmannibacter diazotrophicus</name>
    <dbReference type="NCBI Taxonomy" id="1482074"/>
    <lineage>
        <taxon>Bacteria</taxon>
        <taxon>Pseudomonadati</taxon>
        <taxon>Pseudomonadota</taxon>
        <taxon>Alphaproteobacteria</taxon>
        <taxon>Hyphomicrobiales</taxon>
        <taxon>Pleomorphomonadaceae</taxon>
        <taxon>Hartmannibacter</taxon>
    </lineage>
</organism>
<feature type="domain" description="HTH lysR-type" evidence="5">
    <location>
        <begin position="4"/>
        <end position="61"/>
    </location>
</feature>
<dbReference type="Gene3D" id="3.40.190.290">
    <property type="match status" value="1"/>
</dbReference>
<keyword evidence="4" id="KW-0804">Transcription</keyword>
<dbReference type="InterPro" id="IPR000847">
    <property type="entry name" value="LysR_HTH_N"/>
</dbReference>
<dbReference type="KEGG" id="hdi:HDIA_1385"/>
<dbReference type="FunFam" id="1.10.10.10:FF:000001">
    <property type="entry name" value="LysR family transcriptional regulator"/>
    <property type="match status" value="1"/>
</dbReference>
<dbReference type="InterPro" id="IPR036388">
    <property type="entry name" value="WH-like_DNA-bd_sf"/>
</dbReference>
<dbReference type="Pfam" id="PF00126">
    <property type="entry name" value="HTH_1"/>
    <property type="match status" value="1"/>
</dbReference>
<gene>
    <name evidence="6" type="primary">dmlR_6</name>
    <name evidence="6" type="ORF">HDIA_1385</name>
</gene>
<evidence type="ECO:0000256" key="3">
    <source>
        <dbReference type="ARBA" id="ARBA00023125"/>
    </source>
</evidence>
<dbReference type="EMBL" id="LT960614">
    <property type="protein sequence ID" value="SON54926.1"/>
    <property type="molecule type" value="Genomic_DNA"/>
</dbReference>
<evidence type="ECO:0000313" key="7">
    <source>
        <dbReference type="Proteomes" id="UP000223606"/>
    </source>
</evidence>
<reference evidence="7" key="1">
    <citation type="submission" date="2017-09" db="EMBL/GenBank/DDBJ databases">
        <title>Genome sequence of Nannocystis excedens DSM 71.</title>
        <authorList>
            <person name="Blom J."/>
        </authorList>
    </citation>
    <scope>NUCLEOTIDE SEQUENCE [LARGE SCALE GENOMIC DNA]</scope>
    <source>
        <strain evidence="7">type strain: E19</strain>
    </source>
</reference>
<evidence type="ECO:0000256" key="4">
    <source>
        <dbReference type="ARBA" id="ARBA00023163"/>
    </source>
</evidence>
<comment type="similarity">
    <text evidence="1">Belongs to the LysR transcriptional regulatory family.</text>
</comment>
<name>A0A2C9D3S8_9HYPH</name>
<evidence type="ECO:0000256" key="2">
    <source>
        <dbReference type="ARBA" id="ARBA00023015"/>
    </source>
</evidence>
<keyword evidence="2" id="KW-0805">Transcription regulation</keyword>
<evidence type="ECO:0000256" key="1">
    <source>
        <dbReference type="ARBA" id="ARBA00009437"/>
    </source>
</evidence>
<dbReference type="PANTHER" id="PTHR30537">
    <property type="entry name" value="HTH-TYPE TRANSCRIPTIONAL REGULATOR"/>
    <property type="match status" value="1"/>
</dbReference>
<dbReference type="InterPro" id="IPR005119">
    <property type="entry name" value="LysR_subst-bd"/>
</dbReference>
<dbReference type="Gene3D" id="1.10.10.10">
    <property type="entry name" value="Winged helix-like DNA-binding domain superfamily/Winged helix DNA-binding domain"/>
    <property type="match status" value="1"/>
</dbReference>
<protein>
    <submittedName>
        <fullName evidence="6">D-malate degradation protein R</fullName>
    </submittedName>
</protein>
<dbReference type="AlphaFoldDB" id="A0A2C9D3S8"/>
<dbReference type="GO" id="GO:0003700">
    <property type="term" value="F:DNA-binding transcription factor activity"/>
    <property type="evidence" value="ECO:0007669"/>
    <property type="project" value="InterPro"/>
</dbReference>
<dbReference type="GO" id="GO:0043565">
    <property type="term" value="F:sequence-specific DNA binding"/>
    <property type="evidence" value="ECO:0007669"/>
    <property type="project" value="TreeGrafter"/>
</dbReference>
<dbReference type="SUPFAM" id="SSF46785">
    <property type="entry name" value="Winged helix' DNA-binding domain"/>
    <property type="match status" value="1"/>
</dbReference>
<sequence>MNRTDLPALALFAEVARTRSFRLAARNVRLSPSAVSHGIAALEERIGVRLLTRTTRSVGLTEAGERLLHSIDPALTRIDEAVNSLAEDRERPAGRLRITAPRMAGIKVIVPHAAAFAERYPEVMLDVDVSDRFVDLAGEEFDAGIRLEERVGLDMVAVRLSGPMRQRVVATPDYLDRMGRPETPQDLARHRCVMRRFSGGTLYDWEFEKDGRAHVAHLEPAMALTETGLVADVARLGGGLAYVFEDLVRDDLASGRLESVLDDWSPSFPGFFLYYSGRRLMRPALRAYIDFMVERCRH</sequence>
<proteinExistence type="inferred from homology"/>
<evidence type="ECO:0000259" key="5">
    <source>
        <dbReference type="PROSITE" id="PS50931"/>
    </source>
</evidence>
<dbReference type="InterPro" id="IPR058163">
    <property type="entry name" value="LysR-type_TF_proteobact-type"/>
</dbReference>
<dbReference type="GO" id="GO:0006351">
    <property type="term" value="P:DNA-templated transcription"/>
    <property type="evidence" value="ECO:0007669"/>
    <property type="project" value="TreeGrafter"/>
</dbReference>
<accession>A0A2C9D3S8</accession>
<dbReference type="Proteomes" id="UP000223606">
    <property type="component" value="Chromosome 1"/>
</dbReference>